<dbReference type="PANTHER" id="PTHR24305">
    <property type="entry name" value="CYTOCHROME P450"/>
    <property type="match status" value="1"/>
</dbReference>
<comment type="pathway">
    <text evidence="3">Secondary metabolite biosynthesis; terpenoid biosynthesis.</text>
</comment>
<dbReference type="InterPro" id="IPR002401">
    <property type="entry name" value="Cyt_P450_E_grp-I"/>
</dbReference>
<protein>
    <submittedName>
        <fullName evidence="13">Cytochrome P450</fullName>
    </submittedName>
</protein>
<dbReference type="Proteomes" id="UP000217790">
    <property type="component" value="Unassembled WGS sequence"/>
</dbReference>
<dbReference type="AlphaFoldDB" id="A0A2H3DL99"/>
<dbReference type="Gene3D" id="1.10.630.10">
    <property type="entry name" value="Cytochrome P450"/>
    <property type="match status" value="1"/>
</dbReference>
<evidence type="ECO:0000256" key="12">
    <source>
        <dbReference type="ARBA" id="ARBA00023136"/>
    </source>
</evidence>
<dbReference type="STRING" id="47427.A0A2H3DL99"/>
<dbReference type="GO" id="GO:0016020">
    <property type="term" value="C:membrane"/>
    <property type="evidence" value="ECO:0007669"/>
    <property type="project" value="UniProtKB-SubCell"/>
</dbReference>
<evidence type="ECO:0000256" key="4">
    <source>
        <dbReference type="ARBA" id="ARBA00010617"/>
    </source>
</evidence>
<organism evidence="13 14">
    <name type="scientific">Armillaria gallica</name>
    <name type="common">Bulbous honey fungus</name>
    <name type="synonym">Armillaria bulbosa</name>
    <dbReference type="NCBI Taxonomy" id="47427"/>
    <lineage>
        <taxon>Eukaryota</taxon>
        <taxon>Fungi</taxon>
        <taxon>Dikarya</taxon>
        <taxon>Basidiomycota</taxon>
        <taxon>Agaricomycotina</taxon>
        <taxon>Agaricomycetes</taxon>
        <taxon>Agaricomycetidae</taxon>
        <taxon>Agaricales</taxon>
        <taxon>Marasmiineae</taxon>
        <taxon>Physalacriaceae</taxon>
        <taxon>Armillaria</taxon>
    </lineage>
</organism>
<dbReference type="GO" id="GO:0020037">
    <property type="term" value="F:heme binding"/>
    <property type="evidence" value="ECO:0007669"/>
    <property type="project" value="InterPro"/>
</dbReference>
<evidence type="ECO:0000256" key="10">
    <source>
        <dbReference type="ARBA" id="ARBA00023004"/>
    </source>
</evidence>
<comment type="subcellular location">
    <subcellularLocation>
        <location evidence="2">Membrane</location>
    </subcellularLocation>
</comment>
<keyword evidence="12" id="KW-0472">Membrane</keyword>
<keyword evidence="8" id="KW-1133">Transmembrane helix</keyword>
<evidence type="ECO:0000256" key="2">
    <source>
        <dbReference type="ARBA" id="ARBA00004370"/>
    </source>
</evidence>
<keyword evidence="14" id="KW-1185">Reference proteome</keyword>
<dbReference type="EMBL" id="KZ293651">
    <property type="protein sequence ID" value="PBK95989.1"/>
    <property type="molecule type" value="Genomic_DNA"/>
</dbReference>
<evidence type="ECO:0000256" key="11">
    <source>
        <dbReference type="ARBA" id="ARBA00023033"/>
    </source>
</evidence>
<dbReference type="InterPro" id="IPR001128">
    <property type="entry name" value="Cyt_P450"/>
</dbReference>
<evidence type="ECO:0000256" key="5">
    <source>
        <dbReference type="ARBA" id="ARBA00022617"/>
    </source>
</evidence>
<evidence type="ECO:0000313" key="14">
    <source>
        <dbReference type="Proteomes" id="UP000217790"/>
    </source>
</evidence>
<proteinExistence type="inferred from homology"/>
<dbReference type="GO" id="GO:0005506">
    <property type="term" value="F:iron ion binding"/>
    <property type="evidence" value="ECO:0007669"/>
    <property type="project" value="InterPro"/>
</dbReference>
<comment type="cofactor">
    <cofactor evidence="1">
        <name>heme</name>
        <dbReference type="ChEBI" id="CHEBI:30413"/>
    </cofactor>
</comment>
<comment type="similarity">
    <text evidence="4">Belongs to the cytochrome P450 family.</text>
</comment>
<accession>A0A2H3DL99</accession>
<dbReference type="InterPro" id="IPR036396">
    <property type="entry name" value="Cyt_P450_sf"/>
</dbReference>
<keyword evidence="9" id="KW-0560">Oxidoreductase</keyword>
<dbReference type="Pfam" id="PF00067">
    <property type="entry name" value="p450"/>
    <property type="match status" value="1"/>
</dbReference>
<dbReference type="InterPro" id="IPR050121">
    <property type="entry name" value="Cytochrome_P450_monoxygenase"/>
</dbReference>
<evidence type="ECO:0000256" key="9">
    <source>
        <dbReference type="ARBA" id="ARBA00023002"/>
    </source>
</evidence>
<keyword evidence="10" id="KW-0408">Iron</keyword>
<keyword evidence="6" id="KW-0812">Transmembrane</keyword>
<evidence type="ECO:0000256" key="1">
    <source>
        <dbReference type="ARBA" id="ARBA00001971"/>
    </source>
</evidence>
<dbReference type="InParanoid" id="A0A2H3DL99"/>
<evidence type="ECO:0000256" key="3">
    <source>
        <dbReference type="ARBA" id="ARBA00004721"/>
    </source>
</evidence>
<sequence length="211" mass="23389">MHYLPEGITRMMNPDAVGFFSLQKVLGKQIDKILADPGVLETVHDTIYHRLLADDGERPSKKALLEEAQTFLIAGTDTTSNAMSIGFFHVLNDPSVRAKLVAELKAIWPEKESPMPYDSLEKLPYLTGVVKESLRMSIGVPVSLPRVLSADKDIDGISVPARTVVGMGNFFILMNKEIFPEPEVFTLIGGILHRWIGTSCRSQKALARVWV</sequence>
<keyword evidence="7" id="KW-0479">Metal-binding</keyword>
<dbReference type="SUPFAM" id="SSF48264">
    <property type="entry name" value="Cytochrome P450"/>
    <property type="match status" value="1"/>
</dbReference>
<dbReference type="GO" id="GO:0004497">
    <property type="term" value="F:monooxygenase activity"/>
    <property type="evidence" value="ECO:0007669"/>
    <property type="project" value="UniProtKB-KW"/>
</dbReference>
<dbReference type="GO" id="GO:0016705">
    <property type="term" value="F:oxidoreductase activity, acting on paired donors, with incorporation or reduction of molecular oxygen"/>
    <property type="evidence" value="ECO:0007669"/>
    <property type="project" value="InterPro"/>
</dbReference>
<evidence type="ECO:0000256" key="7">
    <source>
        <dbReference type="ARBA" id="ARBA00022723"/>
    </source>
</evidence>
<dbReference type="OrthoDB" id="1470350at2759"/>
<keyword evidence="11" id="KW-0503">Monooxygenase</keyword>
<keyword evidence="5" id="KW-0349">Heme</keyword>
<dbReference type="PANTHER" id="PTHR24305:SF166">
    <property type="entry name" value="CYTOCHROME P450 12A4, MITOCHONDRIAL-RELATED"/>
    <property type="match status" value="1"/>
</dbReference>
<dbReference type="OMA" id="QIIDECI"/>
<evidence type="ECO:0000256" key="8">
    <source>
        <dbReference type="ARBA" id="ARBA00022989"/>
    </source>
</evidence>
<evidence type="ECO:0000256" key="6">
    <source>
        <dbReference type="ARBA" id="ARBA00022692"/>
    </source>
</evidence>
<reference evidence="14" key="1">
    <citation type="journal article" date="2017" name="Nat. Ecol. Evol.">
        <title>Genome expansion and lineage-specific genetic innovations in the forest pathogenic fungi Armillaria.</title>
        <authorList>
            <person name="Sipos G."/>
            <person name="Prasanna A.N."/>
            <person name="Walter M.C."/>
            <person name="O'Connor E."/>
            <person name="Balint B."/>
            <person name="Krizsan K."/>
            <person name="Kiss B."/>
            <person name="Hess J."/>
            <person name="Varga T."/>
            <person name="Slot J."/>
            <person name="Riley R."/>
            <person name="Boka B."/>
            <person name="Rigling D."/>
            <person name="Barry K."/>
            <person name="Lee J."/>
            <person name="Mihaltcheva S."/>
            <person name="LaButti K."/>
            <person name="Lipzen A."/>
            <person name="Waldron R."/>
            <person name="Moloney N.M."/>
            <person name="Sperisen C."/>
            <person name="Kredics L."/>
            <person name="Vagvoelgyi C."/>
            <person name="Patrignani A."/>
            <person name="Fitzpatrick D."/>
            <person name="Nagy I."/>
            <person name="Doyle S."/>
            <person name="Anderson J.B."/>
            <person name="Grigoriev I.V."/>
            <person name="Gueldener U."/>
            <person name="Muensterkoetter M."/>
            <person name="Nagy L.G."/>
        </authorList>
    </citation>
    <scope>NUCLEOTIDE SEQUENCE [LARGE SCALE GENOMIC DNA]</scope>
    <source>
        <strain evidence="14">Ar21-2</strain>
    </source>
</reference>
<dbReference type="PRINTS" id="PR00463">
    <property type="entry name" value="EP450I"/>
</dbReference>
<name>A0A2H3DL99_ARMGA</name>
<gene>
    <name evidence="13" type="ORF">ARMGADRAFT_1028223</name>
</gene>
<evidence type="ECO:0000313" key="13">
    <source>
        <dbReference type="EMBL" id="PBK95989.1"/>
    </source>
</evidence>